<evidence type="ECO:0000256" key="1">
    <source>
        <dbReference type="SAM" id="MobiDB-lite"/>
    </source>
</evidence>
<protein>
    <submittedName>
        <fullName evidence="2">Uncharacterized protein</fullName>
    </submittedName>
</protein>
<comment type="caution">
    <text evidence="2">The sequence shown here is derived from an EMBL/GenBank/DDBJ whole genome shotgun (WGS) entry which is preliminary data.</text>
</comment>
<dbReference type="Proteomes" id="UP001551584">
    <property type="component" value="Unassembled WGS sequence"/>
</dbReference>
<evidence type="ECO:0000313" key="2">
    <source>
        <dbReference type="EMBL" id="MEU9575775.1"/>
    </source>
</evidence>
<reference evidence="2 3" key="1">
    <citation type="submission" date="2024-06" db="EMBL/GenBank/DDBJ databases">
        <title>The Natural Products Discovery Center: Release of the First 8490 Sequenced Strains for Exploring Actinobacteria Biosynthetic Diversity.</title>
        <authorList>
            <person name="Kalkreuter E."/>
            <person name="Kautsar S.A."/>
            <person name="Yang D."/>
            <person name="Bader C.D."/>
            <person name="Teijaro C.N."/>
            <person name="Fluegel L."/>
            <person name="Davis C.M."/>
            <person name="Simpson J.R."/>
            <person name="Lauterbach L."/>
            <person name="Steele A.D."/>
            <person name="Gui C."/>
            <person name="Meng S."/>
            <person name="Li G."/>
            <person name="Viehrig K."/>
            <person name="Ye F."/>
            <person name="Su P."/>
            <person name="Kiefer A.F."/>
            <person name="Nichols A."/>
            <person name="Cepeda A.J."/>
            <person name="Yan W."/>
            <person name="Fan B."/>
            <person name="Jiang Y."/>
            <person name="Adhikari A."/>
            <person name="Zheng C.-J."/>
            <person name="Schuster L."/>
            <person name="Cowan T.M."/>
            <person name="Smanski M.J."/>
            <person name="Chevrette M.G."/>
            <person name="De Carvalho L.P.S."/>
            <person name="Shen B."/>
        </authorList>
    </citation>
    <scope>NUCLEOTIDE SEQUENCE [LARGE SCALE GENOMIC DNA]</scope>
    <source>
        <strain evidence="2 3">NPDC048117</strain>
    </source>
</reference>
<feature type="region of interest" description="Disordered" evidence="1">
    <location>
        <begin position="56"/>
        <end position="108"/>
    </location>
</feature>
<keyword evidence="3" id="KW-1185">Reference proteome</keyword>
<name>A0ABV3EHX3_9ACTN</name>
<evidence type="ECO:0000313" key="3">
    <source>
        <dbReference type="Proteomes" id="UP001551584"/>
    </source>
</evidence>
<sequence>MYVTSLAVYVTSPTEPLTVLPRRHGVRPLLVTWGTPCEGVERHNLRAAVAPAGISPAGRGRVAATARRPVPEPHRRRPGAKPDGGEALAATTGSLLPPLIDGAAKRTV</sequence>
<proteinExistence type="predicted"/>
<organism evidence="2 3">
    <name type="scientific">Streptomyces chilikensis</name>
    <dbReference type="NCBI Taxonomy" id="1194079"/>
    <lineage>
        <taxon>Bacteria</taxon>
        <taxon>Bacillati</taxon>
        <taxon>Actinomycetota</taxon>
        <taxon>Actinomycetes</taxon>
        <taxon>Kitasatosporales</taxon>
        <taxon>Streptomycetaceae</taxon>
        <taxon>Streptomyces</taxon>
    </lineage>
</organism>
<accession>A0ABV3EHX3</accession>
<gene>
    <name evidence="2" type="ORF">AB0D95_00480</name>
</gene>
<feature type="compositionally biased region" description="Low complexity" evidence="1">
    <location>
        <begin position="56"/>
        <end position="68"/>
    </location>
</feature>
<dbReference type="RefSeq" id="WP_359267739.1">
    <property type="nucleotide sequence ID" value="NZ_JBEZNA010000001.1"/>
</dbReference>
<dbReference type="EMBL" id="JBEZNA010000001">
    <property type="protein sequence ID" value="MEU9575775.1"/>
    <property type="molecule type" value="Genomic_DNA"/>
</dbReference>